<dbReference type="Proteomes" id="UP000712673">
    <property type="component" value="Unassembled WGS sequence"/>
</dbReference>
<name>A0A938B0W9_UNCTE</name>
<dbReference type="AlphaFoldDB" id="A0A938B0W9"/>
<dbReference type="SUPFAM" id="SSF51182">
    <property type="entry name" value="RmlC-like cupins"/>
    <property type="match status" value="2"/>
</dbReference>
<dbReference type="CDD" id="cd06980">
    <property type="entry name" value="cupin_bxe_c0505"/>
    <property type="match status" value="1"/>
</dbReference>
<dbReference type="Gene3D" id="2.60.120.10">
    <property type="entry name" value="Jelly Rolls"/>
    <property type="match status" value="1"/>
</dbReference>
<organism evidence="2 3">
    <name type="scientific">Tectimicrobiota bacterium</name>
    <dbReference type="NCBI Taxonomy" id="2528274"/>
    <lineage>
        <taxon>Bacteria</taxon>
        <taxon>Pseudomonadati</taxon>
        <taxon>Nitrospinota/Tectimicrobiota group</taxon>
        <taxon>Candidatus Tectimicrobiota</taxon>
    </lineage>
</organism>
<evidence type="ECO:0000313" key="3">
    <source>
        <dbReference type="Proteomes" id="UP000712673"/>
    </source>
</evidence>
<dbReference type="InterPro" id="IPR011051">
    <property type="entry name" value="RmlC_Cupin_sf"/>
</dbReference>
<dbReference type="InterPro" id="IPR013096">
    <property type="entry name" value="Cupin_2"/>
</dbReference>
<dbReference type="Pfam" id="PF07883">
    <property type="entry name" value="Cupin_2"/>
    <property type="match status" value="1"/>
</dbReference>
<proteinExistence type="predicted"/>
<evidence type="ECO:0000259" key="1">
    <source>
        <dbReference type="Pfam" id="PF07883"/>
    </source>
</evidence>
<sequence length="285" mass="31840">MTWPAASRIAVASRVSSSVRNIESLSVPQARSAPRRMAWAVSSIVLRWIFLGAMAIRCVPLLARYTAPGVWQSVSIYHITKSGAWQWEKSPEAWRGVLWCPMIPTVPALFCTTVDIAKKIRYYYSPSHNSARLSHTLPGRFRMSGTATVTEQSTMKLHHATQENAPFVPGRRTFFTYRDLGVTDATQGQMRAQVMSAITGMTEPTGWHYHVCEGQFVYTLKGWVDLEFETGELLHLKAGESLFIPGGMRHNELRTSDDLEILEVSIPADMGTVPCDRPESIPARA</sequence>
<gene>
    <name evidence="2" type="ORF">FJZ47_00635</name>
</gene>
<feature type="domain" description="Cupin type-2" evidence="1">
    <location>
        <begin position="205"/>
        <end position="260"/>
    </location>
</feature>
<evidence type="ECO:0000313" key="2">
    <source>
        <dbReference type="EMBL" id="MBM3222299.1"/>
    </source>
</evidence>
<dbReference type="EMBL" id="VGLS01000008">
    <property type="protein sequence ID" value="MBM3222299.1"/>
    <property type="molecule type" value="Genomic_DNA"/>
</dbReference>
<comment type="caution">
    <text evidence="2">The sequence shown here is derived from an EMBL/GenBank/DDBJ whole genome shotgun (WGS) entry which is preliminary data.</text>
</comment>
<protein>
    <submittedName>
        <fullName evidence="2">Cupin domain-containing protein</fullName>
    </submittedName>
</protein>
<accession>A0A938B0W9</accession>
<reference evidence="2" key="1">
    <citation type="submission" date="2019-03" db="EMBL/GenBank/DDBJ databases">
        <title>Lake Tanganyika Metagenome-Assembled Genomes (MAGs).</title>
        <authorList>
            <person name="Tran P."/>
        </authorList>
    </citation>
    <scope>NUCLEOTIDE SEQUENCE</scope>
    <source>
        <strain evidence="2">K_DeepCast_65m_m2_066</strain>
    </source>
</reference>
<dbReference type="InterPro" id="IPR014710">
    <property type="entry name" value="RmlC-like_jellyroll"/>
</dbReference>